<feature type="transmembrane region" description="Helical" evidence="7">
    <location>
        <begin position="38"/>
        <end position="61"/>
    </location>
</feature>
<evidence type="ECO:0000259" key="8">
    <source>
        <dbReference type="PROSITE" id="PS50109"/>
    </source>
</evidence>
<dbReference type="InterPro" id="IPR013656">
    <property type="entry name" value="PAS_4"/>
</dbReference>
<organism evidence="9 11">
    <name type="scientific">Halobacterium salinarum (strain ATCC 33171 / DSM 3754 / JCM 8978 / NBRC 102687 / NCIMB 764 / 91-R6)</name>
    <dbReference type="NCBI Taxonomy" id="2597657"/>
    <lineage>
        <taxon>Archaea</taxon>
        <taxon>Methanobacteriati</taxon>
        <taxon>Methanobacteriota</taxon>
        <taxon>Stenosarchaea group</taxon>
        <taxon>Halobacteria</taxon>
        <taxon>Halobacteriales</taxon>
        <taxon>Halobacteriaceae</taxon>
        <taxon>Halobacterium</taxon>
    </lineage>
</organism>
<gene>
    <name evidence="10" type="ORF">APQ99_01714</name>
    <name evidence="9" type="ORF">HBSAL_06955</name>
</gene>
<dbReference type="InterPro" id="IPR050980">
    <property type="entry name" value="2C_sensor_his_kinase"/>
</dbReference>
<dbReference type="RefSeq" id="WP_136361441.1">
    <property type="nucleotide sequence ID" value="NZ_VRYN01000003.1"/>
</dbReference>
<dbReference type="InterPro" id="IPR005467">
    <property type="entry name" value="His_kinase_dom"/>
</dbReference>
<evidence type="ECO:0000256" key="3">
    <source>
        <dbReference type="ARBA" id="ARBA00022679"/>
    </source>
</evidence>
<dbReference type="PROSITE" id="PS50109">
    <property type="entry name" value="HIS_KIN"/>
    <property type="match status" value="1"/>
</dbReference>
<keyword evidence="7" id="KW-1133">Transmembrane helix</keyword>
<evidence type="ECO:0000256" key="4">
    <source>
        <dbReference type="ARBA" id="ARBA00022741"/>
    </source>
</evidence>
<dbReference type="Proteomes" id="UP000323075">
    <property type="component" value="Unassembled WGS sequence"/>
</dbReference>
<reference evidence="9" key="3">
    <citation type="journal article" name="MicrobiologyOpen">
        <title>Whole-genome comparison between the type strain of Halobacterium salinarum (DSM 3754(T)) and the laboratory strains R1 and NRC-1.</title>
        <authorList>
            <person name="Pfeiffer F."/>
            <person name="Losensky G."/>
            <person name="Marchfelder A."/>
            <person name="Habermann B."/>
            <person name="Dyall-Smith M."/>
        </authorList>
    </citation>
    <scope>NUCLEOTIDE SEQUENCE</scope>
    <source>
        <strain evidence="9">91-R6</strain>
    </source>
</reference>
<name>A0A4D6GTH2_HALS9</name>
<evidence type="ECO:0000256" key="2">
    <source>
        <dbReference type="ARBA" id="ARBA00012438"/>
    </source>
</evidence>
<protein>
    <recommendedName>
        <fullName evidence="2">histidine kinase</fullName>
        <ecNumber evidence="2">2.7.13.3</ecNumber>
    </recommendedName>
</protein>
<dbReference type="GO" id="GO:0005524">
    <property type="term" value="F:ATP binding"/>
    <property type="evidence" value="ECO:0007669"/>
    <property type="project" value="UniProtKB-KW"/>
</dbReference>
<dbReference type="Gene3D" id="3.30.450.20">
    <property type="entry name" value="PAS domain"/>
    <property type="match status" value="1"/>
</dbReference>
<accession>A0A4D6GTH2</accession>
<sequence length="456" mass="48507">MPRIDAPPRQRQWAVAALGAVLAAASVAHFLLHDDYEHPVRVAAMIIPTLGVFGYGLWFWLLASSVPRGDAVAVWAVGGAGLVLALDLWAVLAGAYGAITVQHVVIQHASFGALGGAVAGTYAERDRWRGRSRARLMAALDSAMDGIAMIDDAEQTVQYANASFTGGTDAERVRGQSWQSLYPSESHGPIADALVALDDGDQQQWQGIVTACGADGTTYPQELTMTAVADGYVWVCRDVTDRRDHSQRLRVLRRVLRHDTRNALNVVLGRADRIESRLGDEDDAAGQATHEPDLAAIQDAATGLLETSEKSRALADALARGDAGTESVADIVRTEATAVRDAHAETAVVVTVEADAAVDERLRLGIRELLSNAAEHAPTDAPRVEVSVTGNPLAVRVHDNGPGIPEAEQRVLSGQAETPLKHSSGVGLWVVYWIVRQTGGTVSVDDGDIVITPATQ</sequence>
<dbReference type="Proteomes" id="UP000296216">
    <property type="component" value="Chromosome"/>
</dbReference>
<feature type="transmembrane region" description="Helical" evidence="7">
    <location>
        <begin position="73"/>
        <end position="99"/>
    </location>
</feature>
<evidence type="ECO:0000256" key="7">
    <source>
        <dbReference type="SAM" id="Phobius"/>
    </source>
</evidence>
<dbReference type="GeneID" id="39855235"/>
<dbReference type="GO" id="GO:0004673">
    <property type="term" value="F:protein histidine kinase activity"/>
    <property type="evidence" value="ECO:0007669"/>
    <property type="project" value="UniProtKB-EC"/>
</dbReference>
<evidence type="ECO:0000313" key="12">
    <source>
        <dbReference type="Proteomes" id="UP000323075"/>
    </source>
</evidence>
<comment type="catalytic activity">
    <reaction evidence="1">
        <text>ATP + protein L-histidine = ADP + protein N-phospho-L-histidine.</text>
        <dbReference type="EC" id="2.7.13.3"/>
    </reaction>
</comment>
<reference evidence="9 11" key="1">
    <citation type="journal article" date="2019" name="Microbiol. Resour. Announc.">
        <title>The Genome Sequence of the Halobacterium salinarum Type Strain Is Closely Related to That of Laboratory Strains NRC-1 and R1.</title>
        <authorList>
            <person name="Pfeiffer F."/>
            <person name="Marchfelder A."/>
            <person name="Habermann B."/>
            <person name="Dyall-Smith M.L."/>
        </authorList>
    </citation>
    <scope>NUCLEOTIDE SEQUENCE [LARGE SCALE GENOMIC DNA]</scope>
    <source>
        <strain evidence="9">91-R6</strain>
        <strain evidence="11">ATCC 33171 / DSM 3754 / JCM 8978 / NBRC 102687 / NCIMB 764 / 91-R6</strain>
    </source>
</reference>
<evidence type="ECO:0000313" key="10">
    <source>
        <dbReference type="EMBL" id="TYO76157.1"/>
    </source>
</evidence>
<dbReference type="CDD" id="cd00075">
    <property type="entry name" value="HATPase"/>
    <property type="match status" value="1"/>
</dbReference>
<dbReference type="PANTHER" id="PTHR44936">
    <property type="entry name" value="SENSOR PROTEIN CREC"/>
    <property type="match status" value="1"/>
</dbReference>
<evidence type="ECO:0000313" key="11">
    <source>
        <dbReference type="Proteomes" id="UP000296216"/>
    </source>
</evidence>
<feature type="transmembrane region" description="Helical" evidence="7">
    <location>
        <begin position="12"/>
        <end position="32"/>
    </location>
</feature>
<dbReference type="InterPro" id="IPR035965">
    <property type="entry name" value="PAS-like_dom_sf"/>
</dbReference>
<dbReference type="Pfam" id="PF08448">
    <property type="entry name" value="PAS_4"/>
    <property type="match status" value="1"/>
</dbReference>
<feature type="domain" description="Histidine kinase" evidence="8">
    <location>
        <begin position="361"/>
        <end position="446"/>
    </location>
</feature>
<evidence type="ECO:0000256" key="5">
    <source>
        <dbReference type="ARBA" id="ARBA00022777"/>
    </source>
</evidence>
<dbReference type="NCBIfam" id="TIGR00229">
    <property type="entry name" value="sensory_box"/>
    <property type="match status" value="1"/>
</dbReference>
<dbReference type="Pfam" id="PF02518">
    <property type="entry name" value="HATPase_c"/>
    <property type="match status" value="1"/>
</dbReference>
<evidence type="ECO:0000256" key="6">
    <source>
        <dbReference type="ARBA" id="ARBA00022840"/>
    </source>
</evidence>
<keyword evidence="6" id="KW-0067">ATP-binding</keyword>
<dbReference type="AlphaFoldDB" id="A0A4D6GTH2"/>
<dbReference type="PANTHER" id="PTHR44936:SF10">
    <property type="entry name" value="SENSOR PROTEIN RSTB"/>
    <property type="match status" value="1"/>
</dbReference>
<dbReference type="InterPro" id="IPR036890">
    <property type="entry name" value="HATPase_C_sf"/>
</dbReference>
<dbReference type="SUPFAM" id="SSF55785">
    <property type="entry name" value="PYP-like sensor domain (PAS domain)"/>
    <property type="match status" value="1"/>
</dbReference>
<proteinExistence type="predicted"/>
<dbReference type="SUPFAM" id="SSF55874">
    <property type="entry name" value="ATPase domain of HSP90 chaperone/DNA topoisomerase II/histidine kinase"/>
    <property type="match status" value="1"/>
</dbReference>
<keyword evidence="3 9" id="KW-0808">Transferase</keyword>
<evidence type="ECO:0000256" key="1">
    <source>
        <dbReference type="ARBA" id="ARBA00000085"/>
    </source>
</evidence>
<reference evidence="10 12" key="2">
    <citation type="submission" date="2019-07" db="EMBL/GenBank/DDBJ databases">
        <title>Genomic Encyclopedia of Archaeal and Bacterial Type Strains, Phase II (KMG-II): from individual species to whole genera.</title>
        <authorList>
            <person name="Goeker M."/>
        </authorList>
    </citation>
    <scope>NUCLEOTIDE SEQUENCE [LARGE SCALE GENOMIC DNA]</scope>
    <source>
        <strain evidence="10 12">DSM 3754</strain>
    </source>
</reference>
<dbReference type="EMBL" id="VRYN01000003">
    <property type="protein sequence ID" value="TYO76157.1"/>
    <property type="molecule type" value="Genomic_DNA"/>
</dbReference>
<keyword evidence="7" id="KW-0812">Transmembrane</keyword>
<evidence type="ECO:0000313" key="9">
    <source>
        <dbReference type="EMBL" id="QCC45045.1"/>
    </source>
</evidence>
<dbReference type="SMART" id="SM00091">
    <property type="entry name" value="PAS"/>
    <property type="match status" value="1"/>
</dbReference>
<dbReference type="EC" id="2.7.13.3" evidence="2"/>
<dbReference type="Gene3D" id="3.30.565.10">
    <property type="entry name" value="Histidine kinase-like ATPase, C-terminal domain"/>
    <property type="match status" value="1"/>
</dbReference>
<dbReference type="EMBL" id="CP038631">
    <property type="protein sequence ID" value="QCC45045.1"/>
    <property type="molecule type" value="Genomic_DNA"/>
</dbReference>
<keyword evidence="7" id="KW-0472">Membrane</keyword>
<keyword evidence="4" id="KW-0547">Nucleotide-binding</keyword>
<dbReference type="SMART" id="SM00387">
    <property type="entry name" value="HATPase_c"/>
    <property type="match status" value="1"/>
</dbReference>
<dbReference type="InterPro" id="IPR003594">
    <property type="entry name" value="HATPase_dom"/>
</dbReference>
<dbReference type="InterPro" id="IPR000014">
    <property type="entry name" value="PAS"/>
</dbReference>
<keyword evidence="5 9" id="KW-0418">Kinase</keyword>